<evidence type="ECO:0000313" key="4">
    <source>
        <dbReference type="EMBL" id="GLQ87826.1"/>
    </source>
</evidence>
<evidence type="ECO:0000259" key="3">
    <source>
        <dbReference type="PROSITE" id="PS50110"/>
    </source>
</evidence>
<dbReference type="EMBL" id="BSOA01000012">
    <property type="protein sequence ID" value="GLQ87826.1"/>
    <property type="molecule type" value="Genomic_DNA"/>
</dbReference>
<proteinExistence type="predicted"/>
<dbReference type="InterPro" id="IPR039420">
    <property type="entry name" value="WalR-like"/>
</dbReference>
<dbReference type="PROSITE" id="PS50110">
    <property type="entry name" value="RESPONSE_REGULATORY"/>
    <property type="match status" value="1"/>
</dbReference>
<name>A0ABQ5X9G9_9GAMM</name>
<evidence type="ECO:0000313" key="5">
    <source>
        <dbReference type="Proteomes" id="UP001156627"/>
    </source>
</evidence>
<feature type="domain" description="Response regulatory" evidence="3">
    <location>
        <begin position="9"/>
        <end position="128"/>
    </location>
</feature>
<organism evidence="4 5">
    <name type="scientific">Dyella flagellata</name>
    <dbReference type="NCBI Taxonomy" id="1867833"/>
    <lineage>
        <taxon>Bacteria</taxon>
        <taxon>Pseudomonadati</taxon>
        <taxon>Pseudomonadota</taxon>
        <taxon>Gammaproteobacteria</taxon>
        <taxon>Lysobacterales</taxon>
        <taxon>Rhodanobacteraceae</taxon>
        <taxon>Dyella</taxon>
    </lineage>
</organism>
<comment type="caution">
    <text evidence="4">The sequence shown here is derived from an EMBL/GenBank/DDBJ whole genome shotgun (WGS) entry which is preliminary data.</text>
</comment>
<comment type="caution">
    <text evidence="2">Lacks conserved residue(s) required for the propagation of feature annotation.</text>
</comment>
<dbReference type="InterPro" id="IPR011006">
    <property type="entry name" value="CheY-like_superfamily"/>
</dbReference>
<reference evidence="5" key="1">
    <citation type="journal article" date="2019" name="Int. J. Syst. Evol. Microbiol.">
        <title>The Global Catalogue of Microorganisms (GCM) 10K type strain sequencing project: providing services to taxonomists for standard genome sequencing and annotation.</title>
        <authorList>
            <consortium name="The Broad Institute Genomics Platform"/>
            <consortium name="The Broad Institute Genome Sequencing Center for Infectious Disease"/>
            <person name="Wu L."/>
            <person name="Ma J."/>
        </authorList>
    </citation>
    <scope>NUCLEOTIDE SEQUENCE [LARGE SCALE GENOMIC DNA]</scope>
    <source>
        <strain evidence="5">NBRC 111981</strain>
    </source>
</reference>
<dbReference type="InterPro" id="IPR001789">
    <property type="entry name" value="Sig_transdc_resp-reg_receiver"/>
</dbReference>
<evidence type="ECO:0000256" key="1">
    <source>
        <dbReference type="ARBA" id="ARBA00023125"/>
    </source>
</evidence>
<dbReference type="PANTHER" id="PTHR43214">
    <property type="entry name" value="TWO-COMPONENT RESPONSE REGULATOR"/>
    <property type="match status" value="1"/>
</dbReference>
<sequence length="177" mass="19810">MLYHDDVPRVVLADNQPIARYGIRKLLESHNDARVVAEASSLADLLEILESMSHDVILANFAILDAHGGRGLDRVKRLRKAYPSSSMVLMVGIRNAGLLGAIMQTGVSGLIERNTNVPELRVAVRTAGKGKKYVSRRFQRALHSKWGEANDPNFEAHCLKLWSCQGHVSMWQEHESW</sequence>
<accession>A0ABQ5X9G9</accession>
<keyword evidence="1" id="KW-0238">DNA-binding</keyword>
<dbReference type="PANTHER" id="PTHR43214:SF17">
    <property type="entry name" value="TRANSCRIPTIONAL REGULATORY PROTEIN RCSB"/>
    <property type="match status" value="1"/>
</dbReference>
<dbReference type="Gene3D" id="3.40.50.2300">
    <property type="match status" value="1"/>
</dbReference>
<dbReference type="Pfam" id="PF00072">
    <property type="entry name" value="Response_reg"/>
    <property type="match status" value="1"/>
</dbReference>
<evidence type="ECO:0000256" key="2">
    <source>
        <dbReference type="PROSITE-ProRule" id="PRU00169"/>
    </source>
</evidence>
<dbReference type="SUPFAM" id="SSF52172">
    <property type="entry name" value="CheY-like"/>
    <property type="match status" value="1"/>
</dbReference>
<gene>
    <name evidence="4" type="ORF">GCM10007898_13940</name>
</gene>
<keyword evidence="5" id="KW-1185">Reference proteome</keyword>
<dbReference type="Proteomes" id="UP001156627">
    <property type="component" value="Unassembled WGS sequence"/>
</dbReference>
<protein>
    <recommendedName>
        <fullName evidence="3">Response regulatory domain-containing protein</fullName>
    </recommendedName>
</protein>
<dbReference type="RefSeq" id="WP_284331272.1">
    <property type="nucleotide sequence ID" value="NZ_BSOA01000012.1"/>
</dbReference>